<keyword evidence="3" id="KW-1133">Transmembrane helix</keyword>
<feature type="transmembrane region" description="Helical" evidence="3">
    <location>
        <begin position="55"/>
        <end position="76"/>
    </location>
</feature>
<evidence type="ECO:0000313" key="4">
    <source>
        <dbReference type="EMBL" id="VFU16043.1"/>
    </source>
</evidence>
<feature type="transmembrane region" description="Helical" evidence="3">
    <location>
        <begin position="27"/>
        <end position="49"/>
    </location>
</feature>
<organism evidence="4">
    <name type="scientific">anaerobic digester metagenome</name>
    <dbReference type="NCBI Taxonomy" id="1263854"/>
    <lineage>
        <taxon>unclassified sequences</taxon>
        <taxon>metagenomes</taxon>
        <taxon>ecological metagenomes</taxon>
    </lineage>
</organism>
<feature type="transmembrane region" description="Helical" evidence="3">
    <location>
        <begin position="83"/>
        <end position="102"/>
    </location>
</feature>
<keyword evidence="3" id="KW-0812">Transmembrane</keyword>
<evidence type="ECO:0000256" key="2">
    <source>
        <dbReference type="SAM" id="MobiDB-lite"/>
    </source>
</evidence>
<reference evidence="4" key="1">
    <citation type="submission" date="2019-03" db="EMBL/GenBank/DDBJ databases">
        <authorList>
            <person name="Hao L."/>
        </authorList>
    </citation>
    <scope>NUCLEOTIDE SEQUENCE</scope>
</reference>
<feature type="transmembrane region" description="Helical" evidence="3">
    <location>
        <begin position="108"/>
        <end position="127"/>
    </location>
</feature>
<gene>
    <name evidence="4" type="ORF">SCFA_50030</name>
</gene>
<sequence>MIKGAIRNYFLERYDGSSFVIRQKAAVLLWSHLILLPLMVIYFIINILRNNPRELLGIFIIDLAFIVTLICGIVLIRKGKYHAVVTFSIVVVTILAIMGNLVKMPVQIETGSNSLSVLMIAVIVYAAMFSTRRVLAFVSIIFLALTVSLYIFALAHAQPEVHFYLMSATLNHIIVVVMVFCLSYQNSLITDSALSITQQELEKNAELNQTLEQKVEERTAELKKSMARVKILSGLLPICASCKKIRDDQGYWKRIEAYIHEHSEAQFSHGICPECAKKIYPEEYAELFPEKGESKNKAHPTKAYLDSCRA</sequence>
<dbReference type="AlphaFoldDB" id="A0A485M4C8"/>
<name>A0A485M4C8_9ZZZZ</name>
<protein>
    <submittedName>
        <fullName evidence="4">Uncharacterized protein</fullName>
    </submittedName>
</protein>
<feature type="coiled-coil region" evidence="1">
    <location>
        <begin position="194"/>
        <end position="228"/>
    </location>
</feature>
<proteinExistence type="predicted"/>
<keyword evidence="3" id="KW-0472">Membrane</keyword>
<feature type="transmembrane region" description="Helical" evidence="3">
    <location>
        <begin position="161"/>
        <end position="182"/>
    </location>
</feature>
<feature type="transmembrane region" description="Helical" evidence="3">
    <location>
        <begin position="134"/>
        <end position="155"/>
    </location>
</feature>
<evidence type="ECO:0000256" key="1">
    <source>
        <dbReference type="SAM" id="Coils"/>
    </source>
</evidence>
<dbReference type="EMBL" id="CAADRM010000114">
    <property type="protein sequence ID" value="VFU16043.1"/>
    <property type="molecule type" value="Genomic_DNA"/>
</dbReference>
<keyword evidence="1" id="KW-0175">Coiled coil</keyword>
<feature type="region of interest" description="Disordered" evidence="2">
    <location>
        <begin position="290"/>
        <end position="310"/>
    </location>
</feature>
<accession>A0A485M4C8</accession>
<evidence type="ECO:0000256" key="3">
    <source>
        <dbReference type="SAM" id="Phobius"/>
    </source>
</evidence>